<keyword evidence="1" id="KW-1133">Transmembrane helix</keyword>
<organism evidence="2 3">
    <name type="scientific">Chiloscyllium punctatum</name>
    <name type="common">Brownbanded bambooshark</name>
    <name type="synonym">Hemiscyllium punctatum</name>
    <dbReference type="NCBI Taxonomy" id="137246"/>
    <lineage>
        <taxon>Eukaryota</taxon>
        <taxon>Metazoa</taxon>
        <taxon>Chordata</taxon>
        <taxon>Craniata</taxon>
        <taxon>Vertebrata</taxon>
        <taxon>Chondrichthyes</taxon>
        <taxon>Elasmobranchii</taxon>
        <taxon>Galeomorphii</taxon>
        <taxon>Galeoidea</taxon>
        <taxon>Orectolobiformes</taxon>
        <taxon>Hemiscylliidae</taxon>
        <taxon>Chiloscyllium</taxon>
    </lineage>
</organism>
<dbReference type="EMBL" id="BEZZ01049438">
    <property type="protein sequence ID" value="GCC40668.1"/>
    <property type="molecule type" value="Genomic_DNA"/>
</dbReference>
<comment type="caution">
    <text evidence="2">The sequence shown here is derived from an EMBL/GenBank/DDBJ whole genome shotgun (WGS) entry which is preliminary data.</text>
</comment>
<reference evidence="2 3" key="1">
    <citation type="journal article" date="2018" name="Nat. Ecol. Evol.">
        <title>Shark genomes provide insights into elasmobranch evolution and the origin of vertebrates.</title>
        <authorList>
            <person name="Hara Y"/>
            <person name="Yamaguchi K"/>
            <person name="Onimaru K"/>
            <person name="Kadota M"/>
            <person name="Koyanagi M"/>
            <person name="Keeley SD"/>
            <person name="Tatsumi K"/>
            <person name="Tanaka K"/>
            <person name="Motone F"/>
            <person name="Kageyama Y"/>
            <person name="Nozu R"/>
            <person name="Adachi N"/>
            <person name="Nishimura O"/>
            <person name="Nakagawa R"/>
            <person name="Tanegashima C"/>
            <person name="Kiyatake I"/>
            <person name="Matsumoto R"/>
            <person name="Murakumo K"/>
            <person name="Nishida K"/>
            <person name="Terakita A"/>
            <person name="Kuratani S"/>
            <person name="Sato K"/>
            <person name="Hyodo S Kuraku.S."/>
        </authorList>
    </citation>
    <scope>NUCLEOTIDE SEQUENCE [LARGE SCALE GENOMIC DNA]</scope>
</reference>
<gene>
    <name evidence="2" type="ORF">chiPu_0024958</name>
</gene>
<keyword evidence="1" id="KW-0472">Membrane</keyword>
<keyword evidence="3" id="KW-1185">Reference proteome</keyword>
<dbReference type="Proteomes" id="UP000287033">
    <property type="component" value="Unassembled WGS sequence"/>
</dbReference>
<protein>
    <submittedName>
        <fullName evidence="2">Uncharacterized protein</fullName>
    </submittedName>
</protein>
<evidence type="ECO:0000313" key="2">
    <source>
        <dbReference type="EMBL" id="GCC40668.1"/>
    </source>
</evidence>
<accession>A0A401TDE2</accession>
<feature type="transmembrane region" description="Helical" evidence="1">
    <location>
        <begin position="6"/>
        <end position="32"/>
    </location>
</feature>
<dbReference type="AlphaFoldDB" id="A0A401TDE2"/>
<keyword evidence="1" id="KW-0812">Transmembrane</keyword>
<sequence length="97" mass="10683">MSPKLLLAGLLFVAPFIYWSPGLLLNVLLLVLSWGLRAPVTEGNTEQLEYRLVRGDQALSETTEELVVSVVCLLGNSNLQIDKHLAFLFSKTSNAEP</sequence>
<evidence type="ECO:0000313" key="3">
    <source>
        <dbReference type="Proteomes" id="UP000287033"/>
    </source>
</evidence>
<evidence type="ECO:0000256" key="1">
    <source>
        <dbReference type="SAM" id="Phobius"/>
    </source>
</evidence>
<name>A0A401TDE2_CHIPU</name>
<proteinExistence type="predicted"/>